<organism evidence="1 2">
    <name type="scientific">Serratia quinivorans</name>
    <dbReference type="NCBI Taxonomy" id="137545"/>
    <lineage>
        <taxon>Bacteria</taxon>
        <taxon>Pseudomonadati</taxon>
        <taxon>Pseudomonadota</taxon>
        <taxon>Gammaproteobacteria</taxon>
        <taxon>Enterobacterales</taxon>
        <taxon>Yersiniaceae</taxon>
        <taxon>Serratia</taxon>
    </lineage>
</organism>
<accession>A0A380A6Y5</accession>
<protein>
    <submittedName>
        <fullName evidence="1">Uncharacterized protein</fullName>
    </submittedName>
</protein>
<dbReference type="EMBL" id="UGYN01000002">
    <property type="protein sequence ID" value="SUI75545.1"/>
    <property type="molecule type" value="Genomic_DNA"/>
</dbReference>
<gene>
    <name evidence="1" type="ORF">NCTC11544_03623</name>
</gene>
<sequence>MKISALNKSTVLGCAVLAVIVLLNGCQNQKKNTTKPAAKVQAVDPRAEMEAQRLQQCQRDLEALSSLKTESYTQSKQAFDRLMSGAAQYANLRTHVNTETQDTVDALYRYRVNLLCAQINQAVLSSLAERGEALR</sequence>
<dbReference type="RefSeq" id="WP_115183975.1">
    <property type="nucleotide sequence ID" value="NZ_CAMKUF010000003.1"/>
</dbReference>
<evidence type="ECO:0000313" key="1">
    <source>
        <dbReference type="EMBL" id="SUI75545.1"/>
    </source>
</evidence>
<dbReference type="Proteomes" id="UP000255529">
    <property type="component" value="Unassembled WGS sequence"/>
</dbReference>
<proteinExistence type="predicted"/>
<evidence type="ECO:0000313" key="2">
    <source>
        <dbReference type="Proteomes" id="UP000255529"/>
    </source>
</evidence>
<dbReference type="AlphaFoldDB" id="A0A380A6Y5"/>
<reference evidence="1 2" key="1">
    <citation type="submission" date="2018-06" db="EMBL/GenBank/DDBJ databases">
        <authorList>
            <consortium name="Pathogen Informatics"/>
            <person name="Doyle S."/>
        </authorList>
    </citation>
    <scope>NUCLEOTIDE SEQUENCE [LARGE SCALE GENOMIC DNA]</scope>
    <source>
        <strain evidence="1 2">NCTC11544</strain>
    </source>
</reference>
<name>A0A380A6Y5_9GAMM</name>